<gene>
    <name evidence="3" type="ORF">FOZ60_007157</name>
</gene>
<dbReference type="GO" id="GO:0042765">
    <property type="term" value="C:GPI-anchor transamidase complex"/>
    <property type="evidence" value="ECO:0007669"/>
    <property type="project" value="InterPro"/>
</dbReference>
<dbReference type="EMBL" id="JABANP010000287">
    <property type="protein sequence ID" value="KAF4684913.1"/>
    <property type="molecule type" value="Genomic_DNA"/>
</dbReference>
<feature type="region of interest" description="Disordered" evidence="1">
    <location>
        <begin position="157"/>
        <end position="177"/>
    </location>
</feature>
<feature type="transmembrane region" description="Helical" evidence="2">
    <location>
        <begin position="394"/>
        <end position="415"/>
    </location>
</feature>
<keyword evidence="2" id="KW-0812">Transmembrane</keyword>
<dbReference type="Proteomes" id="UP000541610">
    <property type="component" value="Unassembled WGS sequence"/>
</dbReference>
<evidence type="ECO:0000256" key="1">
    <source>
        <dbReference type="SAM" id="MobiDB-lite"/>
    </source>
</evidence>
<feature type="transmembrane region" description="Helical" evidence="2">
    <location>
        <begin position="723"/>
        <end position="750"/>
    </location>
</feature>
<feature type="transmembrane region" description="Helical" evidence="2">
    <location>
        <begin position="770"/>
        <end position="792"/>
    </location>
</feature>
<reference evidence="3 4" key="1">
    <citation type="submission" date="2020-04" db="EMBL/GenBank/DDBJ databases">
        <title>Perkinsus olseni comparative genomics.</title>
        <authorList>
            <person name="Bogema D.R."/>
        </authorList>
    </citation>
    <scope>NUCLEOTIDE SEQUENCE [LARGE SCALE GENOMIC DNA]</scope>
    <source>
        <strain evidence="3">00978-12</strain>
    </source>
</reference>
<accession>A0A7J6NLZ5</accession>
<feature type="transmembrane region" description="Helical" evidence="2">
    <location>
        <begin position="53"/>
        <end position="71"/>
    </location>
</feature>
<dbReference type="OrthoDB" id="445301at2759"/>
<dbReference type="PANTHER" id="PTHR13304">
    <property type="entry name" value="GLYCOSYLPHOSPHATIDYLINOSITOL ANCHOR ATTACHMENT 1 PROTEIN"/>
    <property type="match status" value="1"/>
</dbReference>
<proteinExistence type="predicted"/>
<dbReference type="InterPro" id="IPR007246">
    <property type="entry name" value="Gaa1"/>
</dbReference>
<comment type="caution">
    <text evidence="3">The sequence shown here is derived from an EMBL/GenBank/DDBJ whole genome shotgun (WGS) entry which is preliminary data.</text>
</comment>
<feature type="compositionally biased region" description="Polar residues" evidence="1">
    <location>
        <begin position="159"/>
        <end position="168"/>
    </location>
</feature>
<evidence type="ECO:0000313" key="4">
    <source>
        <dbReference type="Proteomes" id="UP000541610"/>
    </source>
</evidence>
<dbReference type="GO" id="GO:0016255">
    <property type="term" value="P:attachment of GPI anchor to protein"/>
    <property type="evidence" value="ECO:0007669"/>
    <property type="project" value="TreeGrafter"/>
</dbReference>
<name>A0A7J6NLZ5_PEROL</name>
<evidence type="ECO:0000256" key="2">
    <source>
        <dbReference type="SAM" id="Phobius"/>
    </source>
</evidence>
<feature type="transmembrane region" description="Helical" evidence="2">
    <location>
        <begin position="697"/>
        <end position="716"/>
    </location>
</feature>
<evidence type="ECO:0000313" key="3">
    <source>
        <dbReference type="EMBL" id="KAF4684913.1"/>
    </source>
</evidence>
<organism evidence="3 4">
    <name type="scientific">Perkinsus olseni</name>
    <name type="common">Perkinsus atlanticus</name>
    <dbReference type="NCBI Taxonomy" id="32597"/>
    <lineage>
        <taxon>Eukaryota</taxon>
        <taxon>Sar</taxon>
        <taxon>Alveolata</taxon>
        <taxon>Perkinsozoa</taxon>
        <taxon>Perkinsea</taxon>
        <taxon>Perkinsida</taxon>
        <taxon>Perkinsidae</taxon>
        <taxon>Perkinsus</taxon>
    </lineage>
</organism>
<feature type="transmembrane region" description="Helical" evidence="2">
    <location>
        <begin position="21"/>
        <end position="41"/>
    </location>
</feature>
<dbReference type="AlphaFoldDB" id="A0A7J6NLZ5"/>
<dbReference type="Pfam" id="PF04114">
    <property type="entry name" value="Gaa1"/>
    <property type="match status" value="1"/>
</dbReference>
<sequence length="921" mass="101628">MDHEYAVQELRQEYGNGKWSIIKGGLIPIIIYIIGWVMSIWTDAGDGTGPRASSWVLLCTPPVGLLFGLYVQHAIYDAHLGIVKLSQLKYSDVMRKEDVLMLLPYTGKGMLSLLLSSPLDRGGIYSCTSGDNCGVTAFQSTLNDAIHRHRHHDGLIISNDKTSSSANTRAGGGVIPKGTSNDRRMAAAFLAAWAAAAATASSRDGGRASYSAVTSYLLDSNSRLDDTRPIMFYSPQVPQCRYVLSKLKESGIPPPRILDVSINPLNEQLWRSVSHQLCAANRLTLPIVYDPNTGYALCGDPDILSILLWAKGYPQAMPNRMMKHLRGAAAQRQGEEEDLGPDDIEKRINYADSSVMMMRMRKRDLHSSLLLLPSCMSRPIDALTRLIVSSPLRLWILSVALWMAGMVWLTIFHQLDRPTEIEEHSLAPGLASFALDDPNMSQQWSQLLSQRRHEDGSDSIFGVKTYKFTNSSLPFSMVRSKRGDGREAVVVVVTGDPSHAEALGSTLTRLFSTVNWLSKDVIIVFAITDDALRPASYAFSIRQWLHDSTMDWHGDHDIPSIGLIRQCVVVNLTMQKGRGILVEVDGINGMQPNQDWPNAYIIEARRSGIDDIKVDEVWESVFKQSMMNGNVHSLHAPFLTQQIPAFTVTTYAATNIKDLAKSIEGVVHCSSSMLQQLHHSFNVYFYNTPTSHVSNGIFLYPTIAILSPLIVKAFPIRRRSLPLFLTSITLVLCLIISLGSPLMLALITTASRQDPQCRGLPDHQDDDDDGHLLLLSGSFISFMMMILMSIIYRRVEQYDKLGKGTTAAGGGGHAAVIIITSSEFWISLSSAASFIYLTLSLTPHAHQLVIGSSYSPSRCPSCSLLPSTRPYTTSTSILSYHHCFIIDDAHHHRLPIPYPVLPSVGTAPVLVSQHAPAIITH</sequence>
<keyword evidence="2" id="KW-0472">Membrane</keyword>
<protein>
    <submittedName>
        <fullName evidence="3">Uncharacterized protein</fullName>
    </submittedName>
</protein>
<keyword evidence="2" id="KW-1133">Transmembrane helix</keyword>
<dbReference type="PANTHER" id="PTHR13304:SF0">
    <property type="entry name" value="GLYCOSYLPHOSPHATIDYLINOSITOL ANCHOR ATTACHMENT 1 PROTEIN"/>
    <property type="match status" value="1"/>
</dbReference>